<dbReference type="InterPro" id="IPR036291">
    <property type="entry name" value="NAD(P)-bd_dom_sf"/>
</dbReference>
<dbReference type="Gene3D" id="3.40.50.720">
    <property type="entry name" value="NAD(P)-binding Rossmann-like Domain"/>
    <property type="match status" value="1"/>
</dbReference>
<accession>A0A1G2KR44</accession>
<feature type="domain" description="NAD-dependent epimerase/dehydratase" evidence="2">
    <location>
        <begin position="5"/>
        <end position="240"/>
    </location>
</feature>
<dbReference type="Pfam" id="PF01370">
    <property type="entry name" value="Epimerase"/>
    <property type="match status" value="1"/>
</dbReference>
<sequence length="338" mass="37295">MASHVFITGVAGFLGSHVADRVLALGHRVSGCDNMLGGYRDNVPDGVEFDETDARDFEKMKKALAGVDVLYHCAAAPHEGLSVFSPNLITQHTYNSTVATVAAAVLNDVKRVVFCSSMARYGHQGGEGGVFSEDMPARPVDPYGVAKYASEMYIEIMARSHGFEFAHAVPHNIFGPRQKYDDPYRNVVSIMINRMLQGKQPIIYGDGEQKRSFTFVADAIQPLEKLGFEKHAAGHTVNIGPDEEFVTVNHIARTIADILNFKLQPIYVPPRPQEVKYAGCSAEKARSLLGYKTTVSLKDGIAETVSWIQARGPKPFEYHLPLEIVNDKTPDTWKSRLI</sequence>
<evidence type="ECO:0000259" key="2">
    <source>
        <dbReference type="Pfam" id="PF01370"/>
    </source>
</evidence>
<gene>
    <name evidence="3" type="ORF">A3C16_05965</name>
</gene>
<dbReference type="InterPro" id="IPR001509">
    <property type="entry name" value="Epimerase_deHydtase"/>
</dbReference>
<protein>
    <submittedName>
        <fullName evidence="3">Epimerase</fullName>
    </submittedName>
</protein>
<organism evidence="3 4">
    <name type="scientific">Candidatus Sungbacteria bacterium RIFCSPHIGHO2_02_FULL_51_29</name>
    <dbReference type="NCBI Taxonomy" id="1802273"/>
    <lineage>
        <taxon>Bacteria</taxon>
        <taxon>Candidatus Sungiibacteriota</taxon>
    </lineage>
</organism>
<comment type="similarity">
    <text evidence="1">Belongs to the NAD(P)-dependent epimerase/dehydratase family.</text>
</comment>
<comment type="caution">
    <text evidence="3">The sequence shown here is derived from an EMBL/GenBank/DDBJ whole genome shotgun (WGS) entry which is preliminary data.</text>
</comment>
<dbReference type="SUPFAM" id="SSF51735">
    <property type="entry name" value="NAD(P)-binding Rossmann-fold domains"/>
    <property type="match status" value="1"/>
</dbReference>
<dbReference type="EMBL" id="MHQL01000053">
    <property type="protein sequence ID" value="OHA01833.1"/>
    <property type="molecule type" value="Genomic_DNA"/>
</dbReference>
<proteinExistence type="inferred from homology"/>
<dbReference type="AlphaFoldDB" id="A0A1G2KR44"/>
<dbReference type="PROSITE" id="PS00061">
    <property type="entry name" value="ADH_SHORT"/>
    <property type="match status" value="1"/>
</dbReference>
<dbReference type="Gene3D" id="3.90.25.10">
    <property type="entry name" value="UDP-galactose 4-epimerase, domain 1"/>
    <property type="match status" value="1"/>
</dbReference>
<evidence type="ECO:0000313" key="3">
    <source>
        <dbReference type="EMBL" id="OHA01833.1"/>
    </source>
</evidence>
<dbReference type="InterPro" id="IPR020904">
    <property type="entry name" value="Sc_DH/Rdtase_CS"/>
</dbReference>
<name>A0A1G2KR44_9BACT</name>
<evidence type="ECO:0000256" key="1">
    <source>
        <dbReference type="ARBA" id="ARBA00007637"/>
    </source>
</evidence>
<dbReference type="PANTHER" id="PTHR43000">
    <property type="entry name" value="DTDP-D-GLUCOSE 4,6-DEHYDRATASE-RELATED"/>
    <property type="match status" value="1"/>
</dbReference>
<evidence type="ECO:0000313" key="4">
    <source>
        <dbReference type="Proteomes" id="UP000177811"/>
    </source>
</evidence>
<dbReference type="Proteomes" id="UP000177811">
    <property type="component" value="Unassembled WGS sequence"/>
</dbReference>
<reference evidence="3 4" key="1">
    <citation type="journal article" date="2016" name="Nat. Commun.">
        <title>Thousands of microbial genomes shed light on interconnected biogeochemical processes in an aquifer system.</title>
        <authorList>
            <person name="Anantharaman K."/>
            <person name="Brown C.T."/>
            <person name="Hug L.A."/>
            <person name="Sharon I."/>
            <person name="Castelle C.J."/>
            <person name="Probst A.J."/>
            <person name="Thomas B.C."/>
            <person name="Singh A."/>
            <person name="Wilkins M.J."/>
            <person name="Karaoz U."/>
            <person name="Brodie E.L."/>
            <person name="Williams K.H."/>
            <person name="Hubbard S.S."/>
            <person name="Banfield J.F."/>
        </authorList>
    </citation>
    <scope>NUCLEOTIDE SEQUENCE [LARGE SCALE GENOMIC DNA]</scope>
</reference>